<dbReference type="RefSeq" id="WP_023928071.1">
    <property type="nucleotide sequence ID" value="NZ_KI669454.1"/>
</dbReference>
<reference evidence="5 6" key="1">
    <citation type="journal article" date="2014" name="Genome Announc.">
        <title>Draft genome sequences of six enterohepatic helicobacter species isolated from humans and one from rhesus macaques.</title>
        <authorList>
            <person name="Shen Z."/>
            <person name="Sheh A."/>
            <person name="Young S.K."/>
            <person name="Abouelliel A."/>
            <person name="Ward D.V."/>
            <person name="Earl A.M."/>
            <person name="Fox J.G."/>
        </authorList>
    </citation>
    <scope>NUCLEOTIDE SEQUENCE [LARGE SCALE GENOMIC DNA]</scope>
    <source>
        <strain evidence="5 6">MIT 99-5501</strain>
    </source>
</reference>
<dbReference type="GO" id="GO:0006310">
    <property type="term" value="P:DNA recombination"/>
    <property type="evidence" value="ECO:0007669"/>
    <property type="project" value="UniProtKB-UniRule"/>
</dbReference>
<dbReference type="GO" id="GO:0003697">
    <property type="term" value="F:single-stranded DNA binding"/>
    <property type="evidence" value="ECO:0007669"/>
    <property type="project" value="UniProtKB-UniRule"/>
</dbReference>
<comment type="function">
    <text evidence="2">Plays an important role in DNA replication, recombination and repair. Binds to ssDNA and to an array of partner proteins to recruit them to their sites of action during DNA metabolism.</text>
</comment>
<dbReference type="NCBIfam" id="NF006297">
    <property type="entry name" value="PRK08486.1"/>
    <property type="match status" value="1"/>
</dbReference>
<dbReference type="PATRIC" id="fig|1357400.3.peg.1775"/>
<dbReference type="InterPro" id="IPR000424">
    <property type="entry name" value="Primosome_PriB/ssb"/>
</dbReference>
<dbReference type="CDD" id="cd04496">
    <property type="entry name" value="SSB_OBF"/>
    <property type="match status" value="1"/>
</dbReference>
<keyword evidence="2" id="KW-0234">DNA repair</keyword>
<dbReference type="HOGENOM" id="CLU_078758_0_1_7"/>
<dbReference type="NCBIfam" id="TIGR00621">
    <property type="entry name" value="ssb"/>
    <property type="match status" value="1"/>
</dbReference>
<evidence type="ECO:0000313" key="6">
    <source>
        <dbReference type="Proteomes" id="UP000018731"/>
    </source>
</evidence>
<dbReference type="GO" id="GO:0006260">
    <property type="term" value="P:DNA replication"/>
    <property type="evidence" value="ECO:0007669"/>
    <property type="project" value="UniProtKB-UniRule"/>
</dbReference>
<keyword evidence="2" id="KW-0233">DNA recombination</keyword>
<dbReference type="Gene3D" id="2.40.50.140">
    <property type="entry name" value="Nucleic acid-binding proteins"/>
    <property type="match status" value="1"/>
</dbReference>
<dbReference type="InterPro" id="IPR012340">
    <property type="entry name" value="NA-bd_OB-fold"/>
</dbReference>
<dbReference type="Pfam" id="PF00436">
    <property type="entry name" value="SSB"/>
    <property type="match status" value="1"/>
</dbReference>
<sequence>MFNKIIIVGNLTRDVELRHLPSSTALATLGVASNRAYTKQDGTKADETCFVDVKLFGRTAEVASQYLRKGSKVLIEGRLVYETWSDQNGQKRSKHSIVAETMKMLDSKNASGGYGGDSYDESYGRESSYANNYGGDSYGANGYGSNPSGGNNSNYGGSNYNQSNKNYQNPQPKPQQDNIPSIDIDDDDIPF</sequence>
<keyword evidence="6" id="KW-1185">Reference proteome</keyword>
<feature type="short sequence motif" description="Important for interaction with partner proteins" evidence="2">
    <location>
        <begin position="186"/>
        <end position="191"/>
    </location>
</feature>
<dbReference type="PANTHER" id="PTHR10302">
    <property type="entry name" value="SINGLE-STRANDED DNA-BINDING PROTEIN"/>
    <property type="match status" value="1"/>
</dbReference>
<name>V8C852_9HELI</name>
<feature type="compositionally biased region" description="Low complexity" evidence="4">
    <location>
        <begin position="143"/>
        <end position="176"/>
    </location>
</feature>
<proteinExistence type="inferred from homology"/>
<evidence type="ECO:0000256" key="2">
    <source>
        <dbReference type="HAMAP-Rule" id="MF_00984"/>
    </source>
</evidence>
<evidence type="ECO:0000313" key="5">
    <source>
        <dbReference type="EMBL" id="ETD23524.1"/>
    </source>
</evidence>
<protein>
    <recommendedName>
        <fullName evidence="2 3">Single-stranded DNA-binding protein</fullName>
        <shortName evidence="2">SSB</shortName>
    </recommendedName>
</protein>
<accession>V8C852</accession>
<dbReference type="OrthoDB" id="9809878at2"/>
<dbReference type="PROSITE" id="PS50935">
    <property type="entry name" value="SSB"/>
    <property type="match status" value="1"/>
</dbReference>
<dbReference type="PANTHER" id="PTHR10302:SF27">
    <property type="entry name" value="SINGLE-STRANDED DNA-BINDING PROTEIN"/>
    <property type="match status" value="1"/>
</dbReference>
<keyword evidence="1 2" id="KW-0238">DNA-binding</keyword>
<dbReference type="GO" id="GO:0006281">
    <property type="term" value="P:DNA repair"/>
    <property type="evidence" value="ECO:0007669"/>
    <property type="project" value="UniProtKB-UniRule"/>
</dbReference>
<organism evidence="5 6">
    <name type="scientific">Helicobacter macacae MIT 99-5501</name>
    <dbReference type="NCBI Taxonomy" id="1357400"/>
    <lineage>
        <taxon>Bacteria</taxon>
        <taxon>Pseudomonadati</taxon>
        <taxon>Campylobacterota</taxon>
        <taxon>Epsilonproteobacteria</taxon>
        <taxon>Campylobacterales</taxon>
        <taxon>Helicobacteraceae</taxon>
        <taxon>Helicobacter</taxon>
    </lineage>
</organism>
<evidence type="ECO:0000256" key="3">
    <source>
        <dbReference type="RuleBase" id="RU000524"/>
    </source>
</evidence>
<evidence type="ECO:0000256" key="4">
    <source>
        <dbReference type="SAM" id="MobiDB-lite"/>
    </source>
</evidence>
<dbReference type="GO" id="GO:0009295">
    <property type="term" value="C:nucleoid"/>
    <property type="evidence" value="ECO:0007669"/>
    <property type="project" value="TreeGrafter"/>
</dbReference>
<comment type="subunit">
    <text evidence="2">Homotetramer.</text>
</comment>
<comment type="caution">
    <text evidence="5">The sequence shown here is derived from an EMBL/GenBank/DDBJ whole genome shotgun (WGS) entry which is preliminary data.</text>
</comment>
<keyword evidence="2" id="KW-0235">DNA replication</keyword>
<dbReference type="InterPro" id="IPR011344">
    <property type="entry name" value="ssDNA-bd"/>
</dbReference>
<dbReference type="EMBL" id="AZJI01000005">
    <property type="protein sequence ID" value="ETD23524.1"/>
    <property type="molecule type" value="Genomic_DNA"/>
</dbReference>
<gene>
    <name evidence="5" type="ORF">HMPREF2086_01329</name>
</gene>
<feature type="region of interest" description="Disordered" evidence="4">
    <location>
        <begin position="140"/>
        <end position="191"/>
    </location>
</feature>
<dbReference type="eggNOG" id="COG0629">
    <property type="taxonomic scope" value="Bacteria"/>
</dbReference>
<dbReference type="STRING" id="1357400.HMPREF2086_01329"/>
<keyword evidence="2" id="KW-0227">DNA damage</keyword>
<dbReference type="SUPFAM" id="SSF50249">
    <property type="entry name" value="Nucleic acid-binding proteins"/>
    <property type="match status" value="1"/>
</dbReference>
<comment type="caution">
    <text evidence="2">Lacks conserved residue(s) required for the propagation of feature annotation.</text>
</comment>
<dbReference type="HAMAP" id="MF_00984">
    <property type="entry name" value="SSB"/>
    <property type="match status" value="1"/>
</dbReference>
<dbReference type="AlphaFoldDB" id="V8C852"/>
<dbReference type="Proteomes" id="UP000018731">
    <property type="component" value="Unassembled WGS sequence"/>
</dbReference>
<evidence type="ECO:0000256" key="1">
    <source>
        <dbReference type="ARBA" id="ARBA00023125"/>
    </source>
</evidence>